<evidence type="ECO:0000313" key="2">
    <source>
        <dbReference type="Proteomes" id="UP000289260"/>
    </source>
</evidence>
<dbReference type="RefSeq" id="WP_130111015.1">
    <property type="nucleotide sequence ID" value="NZ_CP035806.1"/>
</dbReference>
<accession>A0A4P6KHQ6</accession>
<proteinExistence type="predicted"/>
<evidence type="ECO:0000313" key="1">
    <source>
        <dbReference type="EMBL" id="QBE49902.1"/>
    </source>
</evidence>
<protein>
    <submittedName>
        <fullName evidence="1">Uncharacterized protein</fullName>
    </submittedName>
</protein>
<keyword evidence="2" id="KW-1185">Reference proteome</keyword>
<dbReference type="AlphaFoldDB" id="A0A4P6KHQ6"/>
<sequence length="143" mass="15896">MAHLTPAAEAPLKFLFTGDFLDRWTEDALRILSMFARDPVHRPLVLLPHDIQVEDYEHVGRVRCGHDASRALEQLVTGNGSRESDLVLIDLAPDPCPEIDPLVPVLNAHLRGDWPRGLTLLVLSPTTEGLHVDGFDARLRLPS</sequence>
<reference evidence="1 2" key="1">
    <citation type="submission" date="2019-02" db="EMBL/GenBank/DDBJ databases">
        <authorList>
            <person name="Sun L."/>
            <person name="Pan D."/>
            <person name="Wu X."/>
        </authorList>
    </citation>
    <scope>NUCLEOTIDE SEQUENCE [LARGE SCALE GENOMIC DNA]</scope>
    <source>
        <strain evidence="1 2">JW-1</strain>
    </source>
</reference>
<gene>
    <name evidence="1" type="ORF">EVS81_14580</name>
</gene>
<dbReference type="KEGG" id="ltr:EVS81_14580"/>
<dbReference type="EMBL" id="CP035806">
    <property type="protein sequence ID" value="QBE49902.1"/>
    <property type="molecule type" value="Genomic_DNA"/>
</dbReference>
<organism evidence="1 2">
    <name type="scientific">Leucobacter triazinivorans</name>
    <dbReference type="NCBI Taxonomy" id="1784719"/>
    <lineage>
        <taxon>Bacteria</taxon>
        <taxon>Bacillati</taxon>
        <taxon>Actinomycetota</taxon>
        <taxon>Actinomycetes</taxon>
        <taxon>Micrococcales</taxon>
        <taxon>Microbacteriaceae</taxon>
        <taxon>Leucobacter</taxon>
    </lineage>
</organism>
<dbReference type="OrthoDB" id="4991578at2"/>
<dbReference type="Proteomes" id="UP000289260">
    <property type="component" value="Chromosome"/>
</dbReference>
<name>A0A4P6KHQ6_9MICO</name>